<sequence>DGPRAIFGDAPGGKHSDDSRGRRVDVGLALISNTSGRWQPCAGAIATLPGREQTVPRGEIYAFVVGIERTSADVEFVTDHKPLLTAWDRQRWTNLSGGRDSDLWARVGRALAAQPNGRAKATRTPSHQGDDGEPIISQHLATGNCCADRLANLGVQIAQQTAAVSAPHADSWDVIASQIRRRARRALLGAAGGDPWFTERPAAESAAHFSRLLSAIDRSEHQVVALGQGKWMRLLCRQLFFLATLREAAAGPCHPSAIDWAFFDHVIEGTRGSPVAMGTGAIHSSLRIMERPTHSLFFCNVRGAYGTKAGMRLRAECKGTISRKSAEALKRMA</sequence>
<organism evidence="2 3">
    <name type="scientific">Prorocentrum cordatum</name>
    <dbReference type="NCBI Taxonomy" id="2364126"/>
    <lineage>
        <taxon>Eukaryota</taxon>
        <taxon>Sar</taxon>
        <taxon>Alveolata</taxon>
        <taxon>Dinophyceae</taxon>
        <taxon>Prorocentrales</taxon>
        <taxon>Prorocentraceae</taxon>
        <taxon>Prorocentrum</taxon>
    </lineage>
</organism>
<dbReference type="InterPro" id="IPR036397">
    <property type="entry name" value="RNaseH_sf"/>
</dbReference>
<evidence type="ECO:0000313" key="2">
    <source>
        <dbReference type="EMBL" id="CAK0902250.1"/>
    </source>
</evidence>
<feature type="non-terminal residue" evidence="2">
    <location>
        <position position="333"/>
    </location>
</feature>
<evidence type="ECO:0000313" key="3">
    <source>
        <dbReference type="Proteomes" id="UP001189429"/>
    </source>
</evidence>
<accession>A0ABN9XUB8</accession>
<feature type="compositionally biased region" description="Basic and acidic residues" evidence="1">
    <location>
        <begin position="12"/>
        <end position="21"/>
    </location>
</feature>
<keyword evidence="3" id="KW-1185">Reference proteome</keyword>
<name>A0ABN9XUB8_9DINO</name>
<reference evidence="2" key="1">
    <citation type="submission" date="2023-10" db="EMBL/GenBank/DDBJ databases">
        <authorList>
            <person name="Chen Y."/>
            <person name="Shah S."/>
            <person name="Dougan E. K."/>
            <person name="Thang M."/>
            <person name="Chan C."/>
        </authorList>
    </citation>
    <scope>NUCLEOTIDE SEQUENCE [LARGE SCALE GENOMIC DNA]</scope>
</reference>
<dbReference type="EMBL" id="CAUYUJ010021048">
    <property type="protein sequence ID" value="CAK0902250.1"/>
    <property type="molecule type" value="Genomic_DNA"/>
</dbReference>
<dbReference type="SUPFAM" id="SSF53098">
    <property type="entry name" value="Ribonuclease H-like"/>
    <property type="match status" value="1"/>
</dbReference>
<feature type="region of interest" description="Disordered" evidence="1">
    <location>
        <begin position="114"/>
        <end position="133"/>
    </location>
</feature>
<comment type="caution">
    <text evidence="2">The sequence shown here is derived from an EMBL/GenBank/DDBJ whole genome shotgun (WGS) entry which is preliminary data.</text>
</comment>
<evidence type="ECO:0000256" key="1">
    <source>
        <dbReference type="SAM" id="MobiDB-lite"/>
    </source>
</evidence>
<protein>
    <recommendedName>
        <fullName evidence="4">Reverse transcriptase RNase H-like domain-containing protein</fullName>
    </recommendedName>
</protein>
<dbReference type="InterPro" id="IPR012337">
    <property type="entry name" value="RNaseH-like_sf"/>
</dbReference>
<feature type="region of interest" description="Disordered" evidence="1">
    <location>
        <begin position="1"/>
        <end position="21"/>
    </location>
</feature>
<proteinExistence type="predicted"/>
<evidence type="ECO:0008006" key="4">
    <source>
        <dbReference type="Google" id="ProtNLM"/>
    </source>
</evidence>
<feature type="non-terminal residue" evidence="2">
    <location>
        <position position="1"/>
    </location>
</feature>
<gene>
    <name evidence="2" type="ORF">PCOR1329_LOCUS78929</name>
</gene>
<dbReference type="Proteomes" id="UP001189429">
    <property type="component" value="Unassembled WGS sequence"/>
</dbReference>
<dbReference type="Gene3D" id="3.30.420.10">
    <property type="entry name" value="Ribonuclease H-like superfamily/Ribonuclease H"/>
    <property type="match status" value="1"/>
</dbReference>